<comment type="similarity">
    <text evidence="1">Belongs to the ABC transporter superfamily.</text>
</comment>
<proteinExistence type="inferred from homology"/>
<dbReference type="GO" id="GO:0005524">
    <property type="term" value="F:ATP binding"/>
    <property type="evidence" value="ECO:0007669"/>
    <property type="project" value="UniProtKB-KW"/>
</dbReference>
<evidence type="ECO:0000256" key="2">
    <source>
        <dbReference type="ARBA" id="ARBA00022448"/>
    </source>
</evidence>
<feature type="domain" description="ABC transporter" evidence="5">
    <location>
        <begin position="4"/>
        <end position="225"/>
    </location>
</feature>
<dbReference type="GO" id="GO:0016887">
    <property type="term" value="F:ATP hydrolysis activity"/>
    <property type="evidence" value="ECO:0007669"/>
    <property type="project" value="InterPro"/>
</dbReference>
<evidence type="ECO:0000259" key="5">
    <source>
        <dbReference type="PROSITE" id="PS50893"/>
    </source>
</evidence>
<evidence type="ECO:0000256" key="1">
    <source>
        <dbReference type="ARBA" id="ARBA00005417"/>
    </source>
</evidence>
<comment type="caution">
    <text evidence="6">The sequence shown here is derived from an EMBL/GenBank/DDBJ whole genome shotgun (WGS) entry which is preliminary data.</text>
</comment>
<dbReference type="PROSITE" id="PS50893">
    <property type="entry name" value="ABC_TRANSPORTER_2"/>
    <property type="match status" value="1"/>
</dbReference>
<dbReference type="RefSeq" id="WP_285323523.1">
    <property type="nucleotide sequence ID" value="NZ_JARGCK010000004.1"/>
</dbReference>
<dbReference type="CDD" id="cd03230">
    <property type="entry name" value="ABC_DR_subfamily_A"/>
    <property type="match status" value="1"/>
</dbReference>
<dbReference type="SMART" id="SM00382">
    <property type="entry name" value="AAA"/>
    <property type="match status" value="1"/>
</dbReference>
<dbReference type="InterPro" id="IPR003593">
    <property type="entry name" value="AAA+_ATPase"/>
</dbReference>
<evidence type="ECO:0000256" key="3">
    <source>
        <dbReference type="ARBA" id="ARBA00022741"/>
    </source>
</evidence>
<organism evidence="6 7">
    <name type="scientific">Staphylococcus equorum</name>
    <dbReference type="NCBI Taxonomy" id="246432"/>
    <lineage>
        <taxon>Bacteria</taxon>
        <taxon>Bacillati</taxon>
        <taxon>Bacillota</taxon>
        <taxon>Bacilli</taxon>
        <taxon>Bacillales</taxon>
        <taxon>Staphylococcaceae</taxon>
        <taxon>Staphylococcus</taxon>
    </lineage>
</organism>
<dbReference type="Pfam" id="PF00005">
    <property type="entry name" value="ABC_tran"/>
    <property type="match status" value="1"/>
</dbReference>
<dbReference type="InterPro" id="IPR027417">
    <property type="entry name" value="P-loop_NTPase"/>
</dbReference>
<dbReference type="Gene3D" id="3.40.50.300">
    <property type="entry name" value="P-loop containing nucleotide triphosphate hydrolases"/>
    <property type="match status" value="1"/>
</dbReference>
<evidence type="ECO:0000256" key="4">
    <source>
        <dbReference type="ARBA" id="ARBA00022840"/>
    </source>
</evidence>
<dbReference type="EMBL" id="JARGCK010000004">
    <property type="protein sequence ID" value="MDK9865727.1"/>
    <property type="molecule type" value="Genomic_DNA"/>
</dbReference>
<dbReference type="InterPro" id="IPR017871">
    <property type="entry name" value="ABC_transporter-like_CS"/>
</dbReference>
<name>A0AAW7AGL4_9STAP</name>
<gene>
    <name evidence="6" type="ORF">P1A27_07220</name>
</gene>
<reference evidence="6" key="1">
    <citation type="journal article" date="2023" name="Int. J. Mol. Sci.">
        <title>Antibiotic Resistance/Susceptibility Profiles of Staphylococcus equorum Strains from Cheese, and Genome Analysis for Antibiotic Resistance Genes.</title>
        <authorList>
            <person name="Vazquez L."/>
            <person name="Srednik M.E."/>
            <person name="Rodriguez J."/>
            <person name="Florez A.B."/>
            <person name="Mayo B."/>
        </authorList>
    </citation>
    <scope>NUCLEOTIDE SEQUENCE</scope>
    <source>
        <strain evidence="6">5A3I</strain>
    </source>
</reference>
<dbReference type="PROSITE" id="PS00211">
    <property type="entry name" value="ABC_TRANSPORTER_1"/>
    <property type="match status" value="1"/>
</dbReference>
<dbReference type="PANTHER" id="PTHR42711:SF5">
    <property type="entry name" value="ABC TRANSPORTER ATP-BINDING PROTEIN NATA"/>
    <property type="match status" value="1"/>
</dbReference>
<accession>A0AAW7AGL4</accession>
<dbReference type="PANTHER" id="PTHR42711">
    <property type="entry name" value="ABC TRANSPORTER ATP-BINDING PROTEIN"/>
    <property type="match status" value="1"/>
</dbReference>
<dbReference type="InterPro" id="IPR050763">
    <property type="entry name" value="ABC_transporter_ATP-binding"/>
</dbReference>
<sequence>MKAIETKKLTKIYNNKEVVNNINLSIDEGKVFGFLGKNGAGKSTFINMITDLCRPTRGEYQLNVSRGKRDIGVLPDYSSFYDNLTGEAHLKYFCNILKIKITKKEISNLFDSVGLSDGLNLKVKKYSFGMKKKLGIAQAVVNKPKVLFLDEPTSGVDANSILTIHNLIIDIAKKGTTVFLTSHNLDEIEKLCDEIAIMDNGKIIKQGNVEKLKKDYEDNLSISIKHREINQSERELLLKEIQNSKFDTSNFEFQKNITHIDVSNENNIPLLIKIFVTLNIDIYGVNTYEPSLEEIFINSSSNSIDRL</sequence>
<evidence type="ECO:0000313" key="6">
    <source>
        <dbReference type="EMBL" id="MDK9865727.1"/>
    </source>
</evidence>
<keyword evidence="2" id="KW-0813">Transport</keyword>
<dbReference type="AlphaFoldDB" id="A0AAW7AGL4"/>
<protein>
    <submittedName>
        <fullName evidence="6">ABC transporter ATP-binding protein</fullName>
    </submittedName>
</protein>
<dbReference type="SUPFAM" id="SSF52540">
    <property type="entry name" value="P-loop containing nucleoside triphosphate hydrolases"/>
    <property type="match status" value="1"/>
</dbReference>
<reference evidence="6" key="2">
    <citation type="submission" date="2023-03" db="EMBL/GenBank/DDBJ databases">
        <authorList>
            <person name="Vazquez L."/>
            <person name="Rodriguez J."/>
            <person name="Mayo B."/>
            <person name="Florez A.B."/>
        </authorList>
    </citation>
    <scope>NUCLEOTIDE SEQUENCE</scope>
    <source>
        <strain evidence="6">5A3I</strain>
    </source>
</reference>
<evidence type="ECO:0000313" key="7">
    <source>
        <dbReference type="Proteomes" id="UP001174037"/>
    </source>
</evidence>
<dbReference type="InterPro" id="IPR003439">
    <property type="entry name" value="ABC_transporter-like_ATP-bd"/>
</dbReference>
<keyword evidence="3" id="KW-0547">Nucleotide-binding</keyword>
<dbReference type="Proteomes" id="UP001174037">
    <property type="component" value="Unassembled WGS sequence"/>
</dbReference>
<keyword evidence="4 6" id="KW-0067">ATP-binding</keyword>